<reference evidence="1 2" key="2">
    <citation type="submission" date="2021-10" db="EMBL/GenBank/DDBJ databases">
        <authorList>
            <person name="Piombo E."/>
        </authorList>
    </citation>
    <scope>NUCLEOTIDE SEQUENCE [LARGE SCALE GENOMIC DNA]</scope>
</reference>
<reference evidence="2" key="1">
    <citation type="submission" date="2019-06" db="EMBL/GenBank/DDBJ databases">
        <authorList>
            <person name="Broberg M."/>
        </authorList>
    </citation>
    <scope>NUCLEOTIDE SEQUENCE [LARGE SCALE GENOMIC DNA]</scope>
</reference>
<sequence length="202" mass="22247">MLTELDSLQKRLEALRLLIGRLRETTSAASITSGVLHHGQGRLGPCFSTTARSICGHTDGPTGCLWSTVPDMLKGSKLSYGALNPLEPQMPRVDMNTITAHHSQLTHRGLFENSYGHGWARLSMPSRLYAFFSTDGADEQSLCKTLNALPWRPGHGIGDHTLHLYRDGVSNNLPKYLTGIRRRCRLVGQGDHTKNTLAFLAT</sequence>
<proteinExistence type="predicted"/>
<organism evidence="1 2">
    <name type="scientific">Clonostachys byssicola</name>
    <dbReference type="NCBI Taxonomy" id="160290"/>
    <lineage>
        <taxon>Eukaryota</taxon>
        <taxon>Fungi</taxon>
        <taxon>Dikarya</taxon>
        <taxon>Ascomycota</taxon>
        <taxon>Pezizomycotina</taxon>
        <taxon>Sordariomycetes</taxon>
        <taxon>Hypocreomycetidae</taxon>
        <taxon>Hypocreales</taxon>
        <taxon>Bionectriaceae</taxon>
        <taxon>Clonostachys</taxon>
    </lineage>
</organism>
<gene>
    <name evidence="1" type="ORF">CBYS24578_00007966</name>
</gene>
<evidence type="ECO:0000313" key="1">
    <source>
        <dbReference type="EMBL" id="CAG9986768.1"/>
    </source>
</evidence>
<accession>A0A9N9UB75</accession>
<name>A0A9N9UB75_9HYPO</name>
<protein>
    <submittedName>
        <fullName evidence="1">Uncharacterized protein</fullName>
    </submittedName>
</protein>
<evidence type="ECO:0000313" key="2">
    <source>
        <dbReference type="Proteomes" id="UP000754883"/>
    </source>
</evidence>
<keyword evidence="2" id="KW-1185">Reference proteome</keyword>
<dbReference type="EMBL" id="CABFNO020001405">
    <property type="protein sequence ID" value="CAG9986768.1"/>
    <property type="molecule type" value="Genomic_DNA"/>
</dbReference>
<dbReference type="OrthoDB" id="5946976at2759"/>
<dbReference type="Proteomes" id="UP000754883">
    <property type="component" value="Unassembled WGS sequence"/>
</dbReference>
<dbReference type="AlphaFoldDB" id="A0A9N9UB75"/>
<comment type="caution">
    <text evidence="1">The sequence shown here is derived from an EMBL/GenBank/DDBJ whole genome shotgun (WGS) entry which is preliminary data.</text>
</comment>